<dbReference type="CDD" id="cd00176">
    <property type="entry name" value="SPEC"/>
    <property type="match status" value="1"/>
</dbReference>
<evidence type="ECO:0000256" key="4">
    <source>
        <dbReference type="ARBA" id="ARBA00023054"/>
    </source>
</evidence>
<dbReference type="InterPro" id="IPR041615">
    <property type="entry name" value="Desmoplakin_SH3"/>
</dbReference>
<dbReference type="Pfam" id="PF26346">
    <property type="entry name" value="Plectin_PPL"/>
    <property type="match status" value="3"/>
</dbReference>
<evidence type="ECO:0000259" key="9">
    <source>
        <dbReference type="Pfam" id="PF26346"/>
    </source>
</evidence>
<keyword evidence="2" id="KW-0597">Phosphoprotein</keyword>
<dbReference type="GO" id="GO:0005737">
    <property type="term" value="C:cytoplasm"/>
    <property type="evidence" value="ECO:0007669"/>
    <property type="project" value="TreeGrafter"/>
</dbReference>
<evidence type="ECO:0000313" key="11">
    <source>
        <dbReference type="Proteomes" id="UP000694426"/>
    </source>
</evidence>
<dbReference type="FunFam" id="1.20.58.60:FF:000142">
    <property type="entry name" value="Envoplakin like"/>
    <property type="match status" value="1"/>
</dbReference>
<dbReference type="InterPro" id="IPR001101">
    <property type="entry name" value="Plectin_repeat"/>
</dbReference>
<evidence type="ECO:0000256" key="2">
    <source>
        <dbReference type="ARBA" id="ARBA00022553"/>
    </source>
</evidence>
<name>A0A8B9CMI8_9AVES</name>
<dbReference type="FunFam" id="2.30.30.40:FF:000088">
    <property type="entry name" value="Periplakin"/>
    <property type="match status" value="1"/>
</dbReference>
<evidence type="ECO:0000256" key="6">
    <source>
        <dbReference type="SAM" id="MobiDB-lite"/>
    </source>
</evidence>
<dbReference type="FunFam" id="1.20.58.60:FF:000178">
    <property type="entry name" value="Envoplakin a"/>
    <property type="match status" value="1"/>
</dbReference>
<evidence type="ECO:0000259" key="8">
    <source>
        <dbReference type="Pfam" id="PF23160"/>
    </source>
</evidence>
<dbReference type="GO" id="GO:0045296">
    <property type="term" value="F:cadherin binding"/>
    <property type="evidence" value="ECO:0007669"/>
    <property type="project" value="TreeGrafter"/>
</dbReference>
<dbReference type="Gene3D" id="2.30.30.40">
    <property type="entry name" value="SH3 Domains"/>
    <property type="match status" value="1"/>
</dbReference>
<dbReference type="Pfam" id="PF17902">
    <property type="entry name" value="SH3_10"/>
    <property type="match status" value="1"/>
</dbReference>
<dbReference type="Gene3D" id="1.20.58.60">
    <property type="match status" value="4"/>
</dbReference>
<feature type="coiled-coil region" evidence="5">
    <location>
        <begin position="1563"/>
        <end position="1699"/>
    </location>
</feature>
<feature type="compositionally biased region" description="Polar residues" evidence="6">
    <location>
        <begin position="920"/>
        <end position="929"/>
    </location>
</feature>
<feature type="region of interest" description="Disordered" evidence="6">
    <location>
        <begin position="920"/>
        <end position="943"/>
    </location>
</feature>
<keyword evidence="4 5" id="KW-0175">Coiled coil</keyword>
<dbReference type="FunFam" id="3.90.1290.10:FF:000010">
    <property type="entry name" value="Envoplakin a"/>
    <property type="match status" value="1"/>
</dbReference>
<dbReference type="PANTHER" id="PTHR23169:SF7">
    <property type="entry name" value="ENVOPLAKIN"/>
    <property type="match status" value="1"/>
</dbReference>
<dbReference type="Pfam" id="PF23160">
    <property type="entry name" value="Spectrin_1st_PEPL"/>
    <property type="match status" value="1"/>
</dbReference>
<comment type="similarity">
    <text evidence="1">Belongs to the plakin or cytolinker family.</text>
</comment>
<feature type="domain" description="Periplakin-like plectin repeat" evidence="9">
    <location>
        <begin position="1224"/>
        <end position="1388"/>
    </location>
</feature>
<keyword evidence="3" id="KW-0677">Repeat</keyword>
<dbReference type="Gene3D" id="3.30.160.780">
    <property type="match status" value="1"/>
</dbReference>
<dbReference type="GO" id="GO:0001533">
    <property type="term" value="C:cornified envelope"/>
    <property type="evidence" value="ECO:0007669"/>
    <property type="project" value="Ensembl"/>
</dbReference>
<evidence type="ECO:0000313" key="10">
    <source>
        <dbReference type="Ensembl" id="ENSABRP00000022080.1"/>
    </source>
</evidence>
<organism evidence="10 11">
    <name type="scientific">Anser brachyrhynchus</name>
    <name type="common">Pink-footed goose</name>
    <dbReference type="NCBI Taxonomy" id="132585"/>
    <lineage>
        <taxon>Eukaryota</taxon>
        <taxon>Metazoa</taxon>
        <taxon>Chordata</taxon>
        <taxon>Craniata</taxon>
        <taxon>Vertebrata</taxon>
        <taxon>Euteleostomi</taxon>
        <taxon>Archelosauria</taxon>
        <taxon>Archosauria</taxon>
        <taxon>Dinosauria</taxon>
        <taxon>Saurischia</taxon>
        <taxon>Theropoda</taxon>
        <taxon>Coelurosauria</taxon>
        <taxon>Aves</taxon>
        <taxon>Neognathae</taxon>
        <taxon>Galloanserae</taxon>
        <taxon>Anseriformes</taxon>
        <taxon>Anatidae</taxon>
        <taxon>Anserinae</taxon>
        <taxon>Anser</taxon>
    </lineage>
</organism>
<evidence type="ECO:0008006" key="12">
    <source>
        <dbReference type="Google" id="ProtNLM"/>
    </source>
</evidence>
<evidence type="ECO:0000256" key="1">
    <source>
        <dbReference type="ARBA" id="ARBA00009109"/>
    </source>
</evidence>
<keyword evidence="11" id="KW-1185">Reference proteome</keyword>
<dbReference type="InterPro" id="IPR035915">
    <property type="entry name" value="Plakin_repeat_sf"/>
</dbReference>
<feature type="domain" description="Periplakin-like plectin repeat" evidence="9">
    <location>
        <begin position="986"/>
        <end position="1149"/>
    </location>
</feature>
<dbReference type="InterPro" id="IPR018159">
    <property type="entry name" value="Spectrin/alpha-actinin"/>
</dbReference>
<accession>A0A8B9CMI8</accession>
<dbReference type="GO" id="GO:0045104">
    <property type="term" value="P:intermediate filament cytoskeleton organization"/>
    <property type="evidence" value="ECO:0007669"/>
    <property type="project" value="InterPro"/>
</dbReference>
<reference evidence="10" key="1">
    <citation type="submission" date="2025-08" db="UniProtKB">
        <authorList>
            <consortium name="Ensembl"/>
        </authorList>
    </citation>
    <scope>IDENTIFICATION</scope>
</reference>
<proteinExistence type="inferred from homology"/>
<feature type="coiled-coil region" evidence="5">
    <location>
        <begin position="1498"/>
        <end position="1532"/>
    </location>
</feature>
<feature type="domain" description="Desmoplakin SH3" evidence="7">
    <location>
        <begin position="417"/>
        <end position="481"/>
    </location>
</feature>
<evidence type="ECO:0000256" key="3">
    <source>
        <dbReference type="ARBA" id="ARBA00022737"/>
    </source>
</evidence>
<reference evidence="10" key="2">
    <citation type="submission" date="2025-09" db="UniProtKB">
        <authorList>
            <consortium name="Ensembl"/>
        </authorList>
    </citation>
    <scope>IDENTIFICATION</scope>
</reference>
<dbReference type="Gene3D" id="3.90.1290.10">
    <property type="entry name" value="Plakin repeat"/>
    <property type="match status" value="1"/>
</dbReference>
<dbReference type="InterPro" id="IPR058847">
    <property type="entry name" value="Plectin_PPL"/>
</dbReference>
<dbReference type="GO" id="GO:0042060">
    <property type="term" value="P:wound healing"/>
    <property type="evidence" value="ECO:0007669"/>
    <property type="project" value="TreeGrafter"/>
</dbReference>
<feature type="coiled-coil region" evidence="5">
    <location>
        <begin position="384"/>
        <end position="411"/>
    </location>
</feature>
<dbReference type="InterPro" id="IPR043197">
    <property type="entry name" value="Plakin"/>
</dbReference>
<dbReference type="SUPFAM" id="SSF75399">
    <property type="entry name" value="Plakin repeat"/>
    <property type="match status" value="2"/>
</dbReference>
<feature type="compositionally biased region" description="Basic and acidic residues" evidence="6">
    <location>
        <begin position="930"/>
        <end position="943"/>
    </location>
</feature>
<dbReference type="Ensembl" id="ENSABRT00000031047.1">
    <property type="protein sequence ID" value="ENSABRP00000022080.1"/>
    <property type="gene ID" value="ENSABRG00000018597.1"/>
</dbReference>
<dbReference type="InterPro" id="IPR055419">
    <property type="entry name" value="Spectrin_PEPL/EVPL"/>
</dbReference>
<dbReference type="GeneTree" id="ENSGT00940000153578"/>
<feature type="compositionally biased region" description="Polar residues" evidence="6">
    <location>
        <begin position="520"/>
        <end position="529"/>
    </location>
</feature>
<dbReference type="GO" id="GO:0002786">
    <property type="term" value="P:regulation of antibacterial peptide production"/>
    <property type="evidence" value="ECO:0007669"/>
    <property type="project" value="Ensembl"/>
</dbReference>
<feature type="coiled-coil region" evidence="5">
    <location>
        <begin position="1230"/>
        <end position="1384"/>
    </location>
</feature>
<dbReference type="SMART" id="SM00250">
    <property type="entry name" value="PLEC"/>
    <property type="match status" value="7"/>
</dbReference>
<dbReference type="GO" id="GO:0005198">
    <property type="term" value="F:structural molecule activity"/>
    <property type="evidence" value="ECO:0007669"/>
    <property type="project" value="TreeGrafter"/>
</dbReference>
<feature type="coiled-coil region" evidence="5">
    <location>
        <begin position="1415"/>
        <end position="1472"/>
    </location>
</feature>
<feature type="domain" description="Periplakin-like plectin repeat" evidence="9">
    <location>
        <begin position="1444"/>
        <end position="1591"/>
    </location>
</feature>
<protein>
    <recommendedName>
        <fullName evidence="12">Envoplakin</fullName>
    </recommendedName>
</protein>
<dbReference type="FunFam" id="1.20.58.60:FF:000030">
    <property type="entry name" value="Short stop, isoform K"/>
    <property type="match status" value="1"/>
</dbReference>
<feature type="coiled-coil region" evidence="5">
    <location>
        <begin position="992"/>
        <end position="1093"/>
    </location>
</feature>
<sequence>MLSGEHRFLPEGRVISKNGLVSNLECTMQSQGWGGHSWAPAASGPVGDASSSTNDLAVLITRMQTNADQVEKDILETQARLTQDVSNQQKNKAFEFQAENARNLKEAETLLKDLFLDVDRAKRLKHPQANEIEKDIQQLHDRTTQLCAEYRALYEKLNIPDVGPRVDWAKILDQKMKQVSAGQYGPGISELEKQIAEHNILQKEIEAYGLQIKNIRSPTPSLSSVHGQKASIWRGQSLGSLYHHLQGCTKELGYLTEQQTRILKQDWSDQMMDVQSVRREYEDFKSKELLSQEEFVNNLQDDGDRMIELKHPAVKPIQAHQEALKNEWQNFLNLCICQESQLKSVENYKKFQDDAEAVSLSLTKMNSDLDTKYSKFNKDSPGVVSDLLLQLENEEKAVKQAEKSIADLKRRSKEISPLKLRRMHPSQPLSLDTLCDWDAGEVQLTRGDKYILKDNSNPEMWVVQSSTGMVQEAPSACFSIPPPDPESIDKVNRLEGELSAVKQKRAAAQSTLRRSHKETVQPSQQGTSARGQVALPSFFRTPCHCQTATVWLGLCPEGRHLMRGLYRTLSPTAKSTPEGDTFSQQPCYDYETTKKLETLGAAKDALQKECESFLSKKPTSTSASQLPVTLNALRSKYSDVNMLSSLYNEKAKAALNLETQIENTDKIISTFEAKLAQDSIIPASPNALQDRANDLQKMKRDLVAQEECVLKLNRGLKDAEHSCSAVQNNFQEYCPDLPRQKREVQLLNDRYHAVADQLDQREKTLRNISLTYQQFQNSNENLMFWMNNLPKHQVKTTDGPSQINYKLQAQKRLVEEIESKEPEKNTVVRQSQNVQSTLNDYELQAGKYSSSLDPTLTDFAAKRLRVTPLQESIQAQENDATKLYMELAAENKQRLRWLEFAKKIVEKKEVHEDIQVVREQTQQSENKAMSSRESEGLKTQLEEERRKVAKIEEDLEEHRSKLLMLKTQRPVERVEEKEVVEYYRDPQLESNLSKMTQQIEEEGKKRLNLQEDIEAMNQKLAQMENEKKAVPAQLLTKEITKIEKDPNLDSQAASLRQEIKRLQEESLAAASELEQRKRELHQLERKQPNIREKVVVKELIKLEKNPEMLKSVRTLQLQIDEESFKRKSAEEAIVKVKNKIEEVERLIETAEPKIIVKEVKQVEQDPELLKESTKLKNLIEEERSKNLMLTGELGELQSQYSIAEKQKPRVEVKERVNEIFLVDPETEQEIAHLKRELQEVTLKRTKIDSEVEEALAELNVLRSQKPVVELKEVIEEVVKHEKSPEILREIDRLKQQLNELVNTNGRTQEQLIRLQGERDEWKRERSKVETKLVNKEVIRYENDPLLEKEADRLRQEVRNMSQKRRAAEDAIYDLQNKYMLLERRKPEEKVIVQEVILTQKDPKLRDEHNRLSRSLDEEVSNRRRMERDVQQLRALVEEQEKLLNFQEDRSKRLALEKDMRQITLRIKELEESPAPVQEKIIMEEVVKLEKDPVLEQSASNLRLELDREKMEVLNLQRECKNLQMQIDVLQKTKSQEKTIYKEVIRVEKDRALESERARIWELLSRERGAKQKAEEEVRRLREKIERAEGMKRTWAREETELQKARNLAIQERANLESELRELERQKQQKVLFLREESKLLNQRTESDRQKKKQLEHEFSLLEADILREKDQIYNKERFIRDLQSRVSREEINHETQMRETNLSTKISILDPETGKDMSPYEAYKRGIIDRGQYIQLQELECDWEEVTTLGPNGEVSVLLDKKSGKQYSIDDALRLRRITKEEYQLYRDGKIPISEFALLVAGESKPLSSLSIGSIISKSPLQSPTTHQTQNFFPSPSQKGFCDDTCPIAGVYDTTTDTKYNIKTAVAKKLLDPMTAQKLLEAQAATGGIIDLISRDRLSVHKAIERGLIDRTYMQRLLNAQKAFTGIEDPVTKRRLSVGEAVQKGWMTRDSAFPYLEVQHLTGGLIDPKKTGRIPVLEAAQTGMITGDLANRLQDESNYEKDLIDPVTKEKINYKEAMALCQKDSLGSLLLLPAASEGYQPYHQASRSPKLSRFRH</sequence>
<dbReference type="SMART" id="SM00150">
    <property type="entry name" value="SPEC"/>
    <property type="match status" value="1"/>
</dbReference>
<dbReference type="SUPFAM" id="SSF46966">
    <property type="entry name" value="Spectrin repeat"/>
    <property type="match status" value="3"/>
</dbReference>
<dbReference type="FunFam" id="3.30.160.780:FF:000002">
    <property type="entry name" value="Envoplakin b"/>
    <property type="match status" value="1"/>
</dbReference>
<feature type="region of interest" description="Disordered" evidence="6">
    <location>
        <begin position="506"/>
        <end position="529"/>
    </location>
</feature>
<dbReference type="Proteomes" id="UP000694426">
    <property type="component" value="Unplaced"/>
</dbReference>
<feature type="domain" description="Periplakin/Envoplakin N-terminal" evidence="8">
    <location>
        <begin position="63"/>
        <end position="155"/>
    </location>
</feature>
<dbReference type="PANTHER" id="PTHR23169">
    <property type="entry name" value="ENVOPLAKIN"/>
    <property type="match status" value="1"/>
</dbReference>
<dbReference type="GO" id="GO:0005882">
    <property type="term" value="C:intermediate filament"/>
    <property type="evidence" value="ECO:0007669"/>
    <property type="project" value="TreeGrafter"/>
</dbReference>
<evidence type="ECO:0000259" key="7">
    <source>
        <dbReference type="Pfam" id="PF17902"/>
    </source>
</evidence>
<evidence type="ECO:0000256" key="5">
    <source>
        <dbReference type="SAM" id="Coils"/>
    </source>
</evidence>
<dbReference type="Pfam" id="PF00681">
    <property type="entry name" value="Plectin"/>
    <property type="match status" value="3"/>
</dbReference>